<sequence length="76" mass="8418">MSQKTALNLLWAAQGPQERPEHDCNTCWPTRAPTGDLQTAEGGLVLIRHQARLSFFQGTLEGGLNRGRQTELGRQC</sequence>
<name>A0A9D4FXS4_DREPO</name>
<comment type="caution">
    <text evidence="1">The sequence shown here is derived from an EMBL/GenBank/DDBJ whole genome shotgun (WGS) entry which is preliminary data.</text>
</comment>
<keyword evidence="2" id="KW-1185">Reference proteome</keyword>
<evidence type="ECO:0000313" key="2">
    <source>
        <dbReference type="Proteomes" id="UP000828390"/>
    </source>
</evidence>
<organism evidence="1 2">
    <name type="scientific">Dreissena polymorpha</name>
    <name type="common">Zebra mussel</name>
    <name type="synonym">Mytilus polymorpha</name>
    <dbReference type="NCBI Taxonomy" id="45954"/>
    <lineage>
        <taxon>Eukaryota</taxon>
        <taxon>Metazoa</taxon>
        <taxon>Spiralia</taxon>
        <taxon>Lophotrochozoa</taxon>
        <taxon>Mollusca</taxon>
        <taxon>Bivalvia</taxon>
        <taxon>Autobranchia</taxon>
        <taxon>Heteroconchia</taxon>
        <taxon>Euheterodonta</taxon>
        <taxon>Imparidentia</taxon>
        <taxon>Neoheterodontei</taxon>
        <taxon>Myida</taxon>
        <taxon>Dreissenoidea</taxon>
        <taxon>Dreissenidae</taxon>
        <taxon>Dreissena</taxon>
    </lineage>
</organism>
<gene>
    <name evidence="1" type="ORF">DPMN_134763</name>
</gene>
<protein>
    <submittedName>
        <fullName evidence="1">Uncharacterized protein</fullName>
    </submittedName>
</protein>
<reference evidence="1" key="2">
    <citation type="submission" date="2020-11" db="EMBL/GenBank/DDBJ databases">
        <authorList>
            <person name="McCartney M.A."/>
            <person name="Auch B."/>
            <person name="Kono T."/>
            <person name="Mallez S."/>
            <person name="Becker A."/>
            <person name="Gohl D.M."/>
            <person name="Silverstein K.A.T."/>
            <person name="Koren S."/>
            <person name="Bechman K.B."/>
            <person name="Herman A."/>
            <person name="Abrahante J.E."/>
            <person name="Garbe J."/>
        </authorList>
    </citation>
    <scope>NUCLEOTIDE SEQUENCE</scope>
    <source>
        <strain evidence="1">Duluth1</strain>
        <tissue evidence="1">Whole animal</tissue>
    </source>
</reference>
<reference evidence="1" key="1">
    <citation type="journal article" date="2019" name="bioRxiv">
        <title>The Genome of the Zebra Mussel, Dreissena polymorpha: A Resource for Invasive Species Research.</title>
        <authorList>
            <person name="McCartney M.A."/>
            <person name="Auch B."/>
            <person name="Kono T."/>
            <person name="Mallez S."/>
            <person name="Zhang Y."/>
            <person name="Obille A."/>
            <person name="Becker A."/>
            <person name="Abrahante J.E."/>
            <person name="Garbe J."/>
            <person name="Badalamenti J.P."/>
            <person name="Herman A."/>
            <person name="Mangelson H."/>
            <person name="Liachko I."/>
            <person name="Sullivan S."/>
            <person name="Sone E.D."/>
            <person name="Koren S."/>
            <person name="Silverstein K.A.T."/>
            <person name="Beckman K.B."/>
            <person name="Gohl D.M."/>
        </authorList>
    </citation>
    <scope>NUCLEOTIDE SEQUENCE</scope>
    <source>
        <strain evidence="1">Duluth1</strain>
        <tissue evidence="1">Whole animal</tissue>
    </source>
</reference>
<dbReference type="Proteomes" id="UP000828390">
    <property type="component" value="Unassembled WGS sequence"/>
</dbReference>
<dbReference type="EMBL" id="JAIWYP010000006">
    <property type="protein sequence ID" value="KAH3806442.1"/>
    <property type="molecule type" value="Genomic_DNA"/>
</dbReference>
<dbReference type="AlphaFoldDB" id="A0A9D4FXS4"/>
<accession>A0A9D4FXS4</accession>
<proteinExistence type="predicted"/>
<evidence type="ECO:0000313" key="1">
    <source>
        <dbReference type="EMBL" id="KAH3806442.1"/>
    </source>
</evidence>